<dbReference type="GO" id="GO:0035197">
    <property type="term" value="F:siRNA binding"/>
    <property type="evidence" value="ECO:0007669"/>
    <property type="project" value="TreeGrafter"/>
</dbReference>
<dbReference type="PANTHER" id="PTHR21357:SF4">
    <property type="entry name" value="FAM172 FAMILY PROTEIN HOMOLOG CG10038"/>
    <property type="match status" value="1"/>
</dbReference>
<keyword evidence="2" id="KW-1185">Reference proteome</keyword>
<dbReference type="Pfam" id="PF22749">
    <property type="entry name" value="Arb2"/>
    <property type="match status" value="1"/>
</dbReference>
<dbReference type="SUPFAM" id="SSF53474">
    <property type="entry name" value="alpha/beta-Hydrolases"/>
    <property type="match status" value="1"/>
</dbReference>
<sequence length="313" mass="35647">MGLTPDPVDECEYDFNSEGKFLDEDENGYKHVDQDNYERICAFMTHRIFEIMQEPPYNLKKVALVASNEYVENIPKDHSFIFVSENFRTAKELVVLIHGTGAVRAGQWSRRLIINESLDVGSQLPYIKEIQNRGWAVLVMNTNDNKYKEEGEKIPLDKELSATAEEHGENVWEEFVDKKSSAERIAVVAHSYGGVVISAILGDLPEEYSRLKAICLTDAIFRESRLKNLENPPKVCNWVASALPLGKPEEEGSELHAWRVSAGTEEHERSSANAMPQIFDFIEKCFADKPPEKVEDMFCDLEEVQSELLEEEL</sequence>
<protein>
    <submittedName>
        <fullName evidence="3">DUF676 domain-containing protein</fullName>
    </submittedName>
</protein>
<evidence type="ECO:0000313" key="3">
    <source>
        <dbReference type="WBParaSite" id="ACRNAN_Path_1406.g5527.t1"/>
    </source>
</evidence>
<accession>A0A914C097</accession>
<name>A0A914C097_9BILA</name>
<dbReference type="InterPro" id="IPR048263">
    <property type="entry name" value="Arb2"/>
</dbReference>
<dbReference type="Gene3D" id="3.40.50.1820">
    <property type="entry name" value="alpha/beta hydrolase"/>
    <property type="match status" value="1"/>
</dbReference>
<dbReference type="AlphaFoldDB" id="A0A914C097"/>
<feature type="domain" description="Arb2" evidence="1">
    <location>
        <begin position="57"/>
        <end position="238"/>
    </location>
</feature>
<dbReference type="PANTHER" id="PTHR21357">
    <property type="entry name" value="FAM172 FAMILY PROTEIN HOMOLOG CG10038"/>
    <property type="match status" value="1"/>
</dbReference>
<dbReference type="GO" id="GO:0031048">
    <property type="term" value="P:regulatory ncRNA-mediated heterochromatin formation"/>
    <property type="evidence" value="ECO:0007669"/>
    <property type="project" value="TreeGrafter"/>
</dbReference>
<dbReference type="InterPro" id="IPR029058">
    <property type="entry name" value="AB_hydrolase_fold"/>
</dbReference>
<dbReference type="GO" id="GO:0005634">
    <property type="term" value="C:nucleus"/>
    <property type="evidence" value="ECO:0007669"/>
    <property type="project" value="TreeGrafter"/>
</dbReference>
<dbReference type="WBParaSite" id="ACRNAN_Path_1406.g5527.t1">
    <property type="protein sequence ID" value="ACRNAN_Path_1406.g5527.t1"/>
    <property type="gene ID" value="ACRNAN_Path_1406.g5527"/>
</dbReference>
<proteinExistence type="predicted"/>
<evidence type="ECO:0000259" key="1">
    <source>
        <dbReference type="Pfam" id="PF22749"/>
    </source>
</evidence>
<organism evidence="2 3">
    <name type="scientific">Acrobeloides nanus</name>
    <dbReference type="NCBI Taxonomy" id="290746"/>
    <lineage>
        <taxon>Eukaryota</taxon>
        <taxon>Metazoa</taxon>
        <taxon>Ecdysozoa</taxon>
        <taxon>Nematoda</taxon>
        <taxon>Chromadorea</taxon>
        <taxon>Rhabditida</taxon>
        <taxon>Tylenchina</taxon>
        <taxon>Cephalobomorpha</taxon>
        <taxon>Cephaloboidea</taxon>
        <taxon>Cephalobidae</taxon>
        <taxon>Acrobeloides</taxon>
    </lineage>
</organism>
<reference evidence="3" key="1">
    <citation type="submission" date="2022-11" db="UniProtKB">
        <authorList>
            <consortium name="WormBaseParasite"/>
        </authorList>
    </citation>
    <scope>IDENTIFICATION</scope>
</reference>
<evidence type="ECO:0000313" key="2">
    <source>
        <dbReference type="Proteomes" id="UP000887540"/>
    </source>
</evidence>
<dbReference type="InterPro" id="IPR053858">
    <property type="entry name" value="Arb2_dom"/>
</dbReference>
<dbReference type="Proteomes" id="UP000887540">
    <property type="component" value="Unplaced"/>
</dbReference>